<dbReference type="GO" id="GO:0016628">
    <property type="term" value="F:oxidoreductase activity, acting on the CH-CH group of donors, NAD or NADP as acceptor"/>
    <property type="evidence" value="ECO:0007669"/>
    <property type="project" value="InterPro"/>
</dbReference>
<accession>A0A2V5M106</accession>
<organism evidence="5 6">
    <name type="scientific">Arthrobacter livingstonensis</name>
    <dbReference type="NCBI Taxonomy" id="670078"/>
    <lineage>
        <taxon>Bacteria</taxon>
        <taxon>Bacillati</taxon>
        <taxon>Actinomycetota</taxon>
        <taxon>Actinomycetes</taxon>
        <taxon>Micrococcales</taxon>
        <taxon>Micrococcaceae</taxon>
        <taxon>Arthrobacter</taxon>
    </lineage>
</organism>
<dbReference type="EMBL" id="QJVD01000004">
    <property type="protein sequence ID" value="PYI68806.1"/>
    <property type="molecule type" value="Genomic_DNA"/>
</dbReference>
<dbReference type="OrthoDB" id="5193947at2"/>
<gene>
    <name evidence="5" type="ORF">CVV68_05860</name>
</gene>
<sequence>MQNSIYSVAVIGLGYIGLPTAAILASHSINVIGVDVNPRNVEAVNKGEVPFVEPDLGGFVAGAVSKGNLTASLVTPKAEAYIVAVPTPFLADKSMDDKYIRAAAEGIAPQLVGGELVILESTSPPGTTKNLGDYLIELRPDLSLSPGEGKPVVHVAHCPERVLPGRIMVEMVTNDRIIGGLTPEAAQRAKDLYAVFCQGELLTTDAATAEMAKLVENSFRDVNIAFANELSVISEKLGIDVWELIRLANHHPRVNILQPGPGVGGHCIAVDPWFIVSAAPEEANLIRQARNTNDAKPGWVVEQAMRLAGDHVDPKVAVLGLAFKANIDDLRESPAVVVTQELSRKLDAATLLVVEPHVEELPKSLNGLDNVVFTSLDEALEQADVIVVLVDHDVFKNVDKSKYADTPVVDTRGIW</sequence>
<dbReference type="InterPro" id="IPR036220">
    <property type="entry name" value="UDP-Glc/GDP-Man_DH_C_sf"/>
</dbReference>
<dbReference type="InterPro" id="IPR014026">
    <property type="entry name" value="UDP-Glc/GDP-Man_DH_dimer"/>
</dbReference>
<dbReference type="RefSeq" id="WP_110500058.1">
    <property type="nucleotide sequence ID" value="NZ_QJVD01000004.1"/>
</dbReference>
<dbReference type="Pfam" id="PF03720">
    <property type="entry name" value="UDPG_MGDP_dh_C"/>
    <property type="match status" value="1"/>
</dbReference>
<feature type="domain" description="UDP-glucose/GDP-mannose dehydrogenase C-terminal" evidence="4">
    <location>
        <begin position="317"/>
        <end position="414"/>
    </location>
</feature>
<evidence type="ECO:0000313" key="5">
    <source>
        <dbReference type="EMBL" id="PYI68806.1"/>
    </source>
</evidence>
<protein>
    <submittedName>
        <fullName evidence="5">UDP-N-acetyl-D-mannosamine dehydrogenase</fullName>
    </submittedName>
</protein>
<dbReference type="InterPro" id="IPR001732">
    <property type="entry name" value="UDP-Glc/GDP-Man_DH_N"/>
</dbReference>
<proteinExistence type="inferred from homology"/>
<dbReference type="GO" id="GO:0016616">
    <property type="term" value="F:oxidoreductase activity, acting on the CH-OH group of donors, NAD or NADP as acceptor"/>
    <property type="evidence" value="ECO:0007669"/>
    <property type="project" value="InterPro"/>
</dbReference>
<dbReference type="Pfam" id="PF00984">
    <property type="entry name" value="UDPG_MGDP_dh"/>
    <property type="match status" value="1"/>
</dbReference>
<dbReference type="PIRSF" id="PIRSF500136">
    <property type="entry name" value="UDP_ManNAc_DH"/>
    <property type="match status" value="1"/>
</dbReference>
<dbReference type="Proteomes" id="UP000247832">
    <property type="component" value="Unassembled WGS sequence"/>
</dbReference>
<dbReference type="PANTHER" id="PTHR43491">
    <property type="entry name" value="UDP-N-ACETYL-D-MANNOSAMINE DEHYDROGENASE"/>
    <property type="match status" value="1"/>
</dbReference>
<dbReference type="GO" id="GO:0000271">
    <property type="term" value="P:polysaccharide biosynthetic process"/>
    <property type="evidence" value="ECO:0007669"/>
    <property type="project" value="InterPro"/>
</dbReference>
<dbReference type="AlphaFoldDB" id="A0A2V5M106"/>
<dbReference type="GO" id="GO:0051287">
    <property type="term" value="F:NAD binding"/>
    <property type="evidence" value="ECO:0007669"/>
    <property type="project" value="InterPro"/>
</dbReference>
<evidence type="ECO:0000256" key="1">
    <source>
        <dbReference type="ARBA" id="ARBA00023002"/>
    </source>
</evidence>
<dbReference type="PIRSF" id="PIRSF000124">
    <property type="entry name" value="UDPglc_GDPman_dh"/>
    <property type="match status" value="1"/>
</dbReference>
<dbReference type="PANTHER" id="PTHR43491:SF1">
    <property type="entry name" value="UDP-N-ACETYL-D-MANNOSAMINE DEHYDROGENASE"/>
    <property type="match status" value="1"/>
</dbReference>
<dbReference type="InterPro" id="IPR017476">
    <property type="entry name" value="UDP-Glc/GDP-Man"/>
</dbReference>
<dbReference type="NCBIfam" id="NF008286">
    <property type="entry name" value="PRK11064.1"/>
    <property type="match status" value="1"/>
</dbReference>
<dbReference type="InterPro" id="IPR008927">
    <property type="entry name" value="6-PGluconate_DH-like_C_sf"/>
</dbReference>
<dbReference type="SMART" id="SM00984">
    <property type="entry name" value="UDPG_MGDP_dh_C"/>
    <property type="match status" value="1"/>
</dbReference>
<keyword evidence="1" id="KW-0560">Oxidoreductase</keyword>
<reference evidence="5 6" key="1">
    <citation type="submission" date="2018-05" db="EMBL/GenBank/DDBJ databases">
        <title>Genetic diversity of glacier-inhabiting Cryobacterium bacteria in China and description of Cryobacterium mengkeensis sp. nov. and Arthrobacter glacialis sp. nov.</title>
        <authorList>
            <person name="Liu Q."/>
            <person name="Xin Y.-H."/>
        </authorList>
    </citation>
    <scope>NUCLEOTIDE SEQUENCE [LARGE SCALE GENOMIC DNA]</scope>
    <source>
        <strain evidence="5 6">LI2</strain>
    </source>
</reference>
<dbReference type="InterPro" id="IPR014027">
    <property type="entry name" value="UDP-Glc/GDP-Man_DH_C"/>
</dbReference>
<evidence type="ECO:0000313" key="6">
    <source>
        <dbReference type="Proteomes" id="UP000247832"/>
    </source>
</evidence>
<evidence type="ECO:0000256" key="2">
    <source>
        <dbReference type="ARBA" id="ARBA00023027"/>
    </source>
</evidence>
<dbReference type="SUPFAM" id="SSF48179">
    <property type="entry name" value="6-phosphogluconate dehydrogenase C-terminal domain-like"/>
    <property type="match status" value="1"/>
</dbReference>
<dbReference type="NCBIfam" id="TIGR03026">
    <property type="entry name" value="NDP-sugDHase"/>
    <property type="match status" value="1"/>
</dbReference>
<dbReference type="SUPFAM" id="SSF52413">
    <property type="entry name" value="UDP-glucose/GDP-mannose dehydrogenase C-terminal domain"/>
    <property type="match status" value="1"/>
</dbReference>
<dbReference type="InterPro" id="IPR028359">
    <property type="entry name" value="UDP_ManNAc/GlcNAc_DH"/>
</dbReference>
<keyword evidence="2" id="KW-0520">NAD</keyword>
<keyword evidence="6" id="KW-1185">Reference proteome</keyword>
<evidence type="ECO:0000259" key="4">
    <source>
        <dbReference type="SMART" id="SM00984"/>
    </source>
</evidence>
<dbReference type="InterPro" id="IPR036291">
    <property type="entry name" value="NAD(P)-bd_dom_sf"/>
</dbReference>
<comment type="similarity">
    <text evidence="3">Belongs to the UDP-glucose/GDP-mannose dehydrogenase family.</text>
</comment>
<name>A0A2V5M106_9MICC</name>
<evidence type="ECO:0000256" key="3">
    <source>
        <dbReference type="PIRNR" id="PIRNR000124"/>
    </source>
</evidence>
<comment type="caution">
    <text evidence="5">The sequence shown here is derived from an EMBL/GenBank/DDBJ whole genome shotgun (WGS) entry which is preliminary data.</text>
</comment>
<dbReference type="Pfam" id="PF03721">
    <property type="entry name" value="UDPG_MGDP_dh_N"/>
    <property type="match status" value="1"/>
</dbReference>
<dbReference type="Gene3D" id="3.40.50.720">
    <property type="entry name" value="NAD(P)-binding Rossmann-like Domain"/>
    <property type="match status" value="2"/>
</dbReference>
<dbReference type="SUPFAM" id="SSF51735">
    <property type="entry name" value="NAD(P)-binding Rossmann-fold domains"/>
    <property type="match status" value="1"/>
</dbReference>